<evidence type="ECO:0000313" key="2">
    <source>
        <dbReference type="Proteomes" id="UP000827976"/>
    </source>
</evidence>
<name>A0ACB7VHZ8_DIOAL</name>
<keyword evidence="2" id="KW-1185">Reference proteome</keyword>
<comment type="caution">
    <text evidence="1">The sequence shown here is derived from an EMBL/GenBank/DDBJ whole genome shotgun (WGS) entry which is preliminary data.</text>
</comment>
<dbReference type="EMBL" id="CM037018">
    <property type="protein sequence ID" value="KAH7673832.1"/>
    <property type="molecule type" value="Genomic_DNA"/>
</dbReference>
<evidence type="ECO:0000313" key="1">
    <source>
        <dbReference type="EMBL" id="KAH7673832.1"/>
    </source>
</evidence>
<gene>
    <name evidence="1" type="ORF">IHE45_08G032700</name>
</gene>
<reference evidence="2" key="1">
    <citation type="journal article" date="2022" name="Nat. Commun.">
        <title>Chromosome evolution and the genetic basis of agronomically important traits in greater yam.</title>
        <authorList>
            <person name="Bredeson J.V."/>
            <person name="Lyons J.B."/>
            <person name="Oniyinde I.O."/>
            <person name="Okereke N.R."/>
            <person name="Kolade O."/>
            <person name="Nnabue I."/>
            <person name="Nwadili C.O."/>
            <person name="Hribova E."/>
            <person name="Parker M."/>
            <person name="Nwogha J."/>
            <person name="Shu S."/>
            <person name="Carlson J."/>
            <person name="Kariba R."/>
            <person name="Muthemba S."/>
            <person name="Knop K."/>
            <person name="Barton G.J."/>
            <person name="Sherwood A.V."/>
            <person name="Lopez-Montes A."/>
            <person name="Asiedu R."/>
            <person name="Jamnadass R."/>
            <person name="Muchugi A."/>
            <person name="Goodstein D."/>
            <person name="Egesi C.N."/>
            <person name="Featherston J."/>
            <person name="Asfaw A."/>
            <person name="Simpson G.G."/>
            <person name="Dolezel J."/>
            <person name="Hendre P.S."/>
            <person name="Van Deynze A."/>
            <person name="Kumar P.L."/>
            <person name="Obidiegwu J.E."/>
            <person name="Bhattacharjee R."/>
            <person name="Rokhsar D.S."/>
        </authorList>
    </citation>
    <scope>NUCLEOTIDE SEQUENCE [LARGE SCALE GENOMIC DNA]</scope>
    <source>
        <strain evidence="2">cv. TDa95/00328</strain>
    </source>
</reference>
<protein>
    <submittedName>
        <fullName evidence="1">Uncharacterized protein</fullName>
    </submittedName>
</protein>
<sequence length="154" mass="16640">MGSGRPKGKGEWSWGWEKAGEWWQALLKHFFTKSLPSANIPSGTSSPYPILYITFPISSPSPHPFSHGLPPLTISITMHPIDHTSHSAIYLSPLAISDTIHNGMPPTTPSSPSFLPLILLAEPKCANLPIPSTALTNTFSPFTSSCITQATMCK</sequence>
<accession>A0ACB7VHZ8</accession>
<dbReference type="Proteomes" id="UP000827976">
    <property type="component" value="Chromosome 8"/>
</dbReference>
<proteinExistence type="predicted"/>
<organism evidence="1 2">
    <name type="scientific">Dioscorea alata</name>
    <name type="common">Purple yam</name>
    <dbReference type="NCBI Taxonomy" id="55571"/>
    <lineage>
        <taxon>Eukaryota</taxon>
        <taxon>Viridiplantae</taxon>
        <taxon>Streptophyta</taxon>
        <taxon>Embryophyta</taxon>
        <taxon>Tracheophyta</taxon>
        <taxon>Spermatophyta</taxon>
        <taxon>Magnoliopsida</taxon>
        <taxon>Liliopsida</taxon>
        <taxon>Dioscoreales</taxon>
        <taxon>Dioscoreaceae</taxon>
        <taxon>Dioscorea</taxon>
    </lineage>
</organism>